<protein>
    <submittedName>
        <fullName evidence="2">Broad specificity phosphatase PhoE</fullName>
    </submittedName>
</protein>
<evidence type="ECO:0000256" key="1">
    <source>
        <dbReference type="ARBA" id="ARBA00022801"/>
    </source>
</evidence>
<dbReference type="SMART" id="SM00855">
    <property type="entry name" value="PGAM"/>
    <property type="match status" value="1"/>
</dbReference>
<dbReference type="InterPro" id="IPR029033">
    <property type="entry name" value="His_PPase_superfam"/>
</dbReference>
<evidence type="ECO:0000313" key="2">
    <source>
        <dbReference type="EMBL" id="SEH53989.1"/>
    </source>
</evidence>
<dbReference type="GO" id="GO:0016787">
    <property type="term" value="F:hydrolase activity"/>
    <property type="evidence" value="ECO:0007669"/>
    <property type="project" value="UniProtKB-KW"/>
</dbReference>
<evidence type="ECO:0000313" key="3">
    <source>
        <dbReference type="Proteomes" id="UP000182983"/>
    </source>
</evidence>
<dbReference type="PANTHER" id="PTHR20935">
    <property type="entry name" value="PHOSPHOGLYCERATE MUTASE-RELATED"/>
    <property type="match status" value="1"/>
</dbReference>
<sequence>MGQVYLVRHGQASFGSRDYDRLSPLGEEQSRMLGRWFSTAELGIDRVVTGGLRRHLQTAEAFLAARTDAPLPLTQDGGFDEFDFLDVLRCFRPELDSHDSIRGFLAAGENPRRDFQTVFSAAVARWAGGGHDGEYRESWSVFRDRCVAAFRRQIEAAPKAGGTVIFTSGGPIAAICQHLLGLSDEATVGLNNILVNSGVTRILHDRARASLLSLNSFAHLETGGDKSKITNR</sequence>
<keyword evidence="3" id="KW-1185">Reference proteome</keyword>
<dbReference type="RefSeq" id="WP_074769739.1">
    <property type="nucleotide sequence ID" value="NZ_FNWO01000013.1"/>
</dbReference>
<dbReference type="InterPro" id="IPR013078">
    <property type="entry name" value="His_Pase_superF_clade-1"/>
</dbReference>
<dbReference type="CDD" id="cd07067">
    <property type="entry name" value="HP_PGM_like"/>
    <property type="match status" value="1"/>
</dbReference>
<proteinExistence type="predicted"/>
<accession>A0A1H6IWX0</accession>
<dbReference type="PANTHER" id="PTHR20935:SF0">
    <property type="entry name" value="SERINE_THREONINE-PROTEIN PHOSPHATASE PGAM5, MITOCHONDRIAL"/>
    <property type="match status" value="1"/>
</dbReference>
<dbReference type="Pfam" id="PF00300">
    <property type="entry name" value="His_Phos_1"/>
    <property type="match status" value="2"/>
</dbReference>
<dbReference type="OrthoDB" id="280692at2"/>
<dbReference type="SUPFAM" id="SSF53254">
    <property type="entry name" value="Phosphoglycerate mutase-like"/>
    <property type="match status" value="1"/>
</dbReference>
<name>A0A1H6IWX0_MAGFU</name>
<reference evidence="3" key="1">
    <citation type="submission" date="2016-10" db="EMBL/GenBank/DDBJ databases">
        <authorList>
            <person name="Varghese N."/>
            <person name="Submissions S."/>
        </authorList>
    </citation>
    <scope>NUCLEOTIDE SEQUENCE [LARGE SCALE GENOMIC DNA]</scope>
    <source>
        <strain evidence="3">DSM 13234</strain>
    </source>
</reference>
<dbReference type="InterPro" id="IPR051021">
    <property type="entry name" value="Mito_Ser/Thr_phosphatase"/>
</dbReference>
<dbReference type="Gene3D" id="3.40.50.1240">
    <property type="entry name" value="Phosphoglycerate mutase-like"/>
    <property type="match status" value="1"/>
</dbReference>
<dbReference type="Proteomes" id="UP000182983">
    <property type="component" value="Unassembled WGS sequence"/>
</dbReference>
<keyword evidence="1" id="KW-0378">Hydrolase</keyword>
<organism evidence="2 3">
    <name type="scientific">Magnetospirillum fulvum</name>
    <name type="common">Rhodospirillum fulvum</name>
    <dbReference type="NCBI Taxonomy" id="1082"/>
    <lineage>
        <taxon>Bacteria</taxon>
        <taxon>Pseudomonadati</taxon>
        <taxon>Pseudomonadota</taxon>
        <taxon>Alphaproteobacteria</taxon>
        <taxon>Rhodospirillales</taxon>
        <taxon>Rhodospirillaceae</taxon>
        <taxon>Magnetospirillum</taxon>
    </lineage>
</organism>
<gene>
    <name evidence="2" type="ORF">SAMN04244559_02860</name>
</gene>
<dbReference type="AlphaFoldDB" id="A0A1H6IWX0"/>
<dbReference type="EMBL" id="FNWO01000013">
    <property type="protein sequence ID" value="SEH53989.1"/>
    <property type="molecule type" value="Genomic_DNA"/>
</dbReference>